<dbReference type="PROSITE" id="PS51257">
    <property type="entry name" value="PROKAR_LIPOPROTEIN"/>
    <property type="match status" value="1"/>
</dbReference>
<protein>
    <recommendedName>
        <fullName evidence="6">Dipeptidase</fullName>
        <ecNumber evidence="6">3.4.-.-</ecNumber>
    </recommendedName>
</protein>
<organism evidence="8 9">
    <name type="scientific">Velocimicrobium porci</name>
    <dbReference type="NCBI Taxonomy" id="2606634"/>
    <lineage>
        <taxon>Bacteria</taxon>
        <taxon>Bacillati</taxon>
        <taxon>Bacillota</taxon>
        <taxon>Clostridia</taxon>
        <taxon>Lachnospirales</taxon>
        <taxon>Lachnospiraceae</taxon>
        <taxon>Velocimicrobium</taxon>
    </lineage>
</organism>
<evidence type="ECO:0000256" key="2">
    <source>
        <dbReference type="ARBA" id="ARBA00007225"/>
    </source>
</evidence>
<dbReference type="PANTHER" id="PTHR12994">
    <property type="entry name" value="SECERNIN"/>
    <property type="match status" value="1"/>
</dbReference>
<dbReference type="GO" id="GO:0016805">
    <property type="term" value="F:dipeptidase activity"/>
    <property type="evidence" value="ECO:0007669"/>
    <property type="project" value="UniProtKB-KW"/>
</dbReference>
<accession>A0A6L5XYK8</accession>
<keyword evidence="5 6" id="KW-0224">Dipeptidase</keyword>
<dbReference type="EC" id="3.4.-.-" evidence="6"/>
<keyword evidence="7" id="KW-0732">Signal</keyword>
<dbReference type="Proteomes" id="UP000482209">
    <property type="component" value="Unassembled WGS sequence"/>
</dbReference>
<keyword evidence="3 6" id="KW-0645">Protease</keyword>
<evidence type="ECO:0000256" key="7">
    <source>
        <dbReference type="SAM" id="SignalP"/>
    </source>
</evidence>
<name>A0A6L5XYK8_9FIRM</name>
<dbReference type="InterPro" id="IPR047804">
    <property type="entry name" value="C69_dipept_A-like"/>
</dbReference>
<evidence type="ECO:0000256" key="5">
    <source>
        <dbReference type="ARBA" id="ARBA00022997"/>
    </source>
</evidence>
<keyword evidence="9" id="KW-1185">Reference proteome</keyword>
<dbReference type="PANTHER" id="PTHR12994:SF17">
    <property type="entry name" value="LD30995P"/>
    <property type="match status" value="1"/>
</dbReference>
<evidence type="ECO:0000256" key="3">
    <source>
        <dbReference type="ARBA" id="ARBA00022670"/>
    </source>
</evidence>
<proteinExistence type="inferred from homology"/>
<dbReference type="Pfam" id="PF03577">
    <property type="entry name" value="Peptidase_C69"/>
    <property type="match status" value="1"/>
</dbReference>
<dbReference type="InterPro" id="IPR005322">
    <property type="entry name" value="Peptidase_C69"/>
</dbReference>
<comment type="similarity">
    <text evidence="2 6">Belongs to the peptidase C69 family.</text>
</comment>
<evidence type="ECO:0000256" key="6">
    <source>
        <dbReference type="RuleBase" id="RU364089"/>
    </source>
</evidence>
<evidence type="ECO:0000256" key="4">
    <source>
        <dbReference type="ARBA" id="ARBA00022801"/>
    </source>
</evidence>
<dbReference type="NCBIfam" id="NF033678">
    <property type="entry name" value="C69_fam_dipept"/>
    <property type="match status" value="1"/>
</dbReference>
<evidence type="ECO:0000313" key="8">
    <source>
        <dbReference type="EMBL" id="MSS63885.1"/>
    </source>
</evidence>
<dbReference type="GO" id="GO:0006508">
    <property type="term" value="P:proteolysis"/>
    <property type="evidence" value="ECO:0007669"/>
    <property type="project" value="UniProtKB-KW"/>
</dbReference>
<dbReference type="EMBL" id="VUMT01000010">
    <property type="protein sequence ID" value="MSS63885.1"/>
    <property type="molecule type" value="Genomic_DNA"/>
</dbReference>
<evidence type="ECO:0000256" key="1">
    <source>
        <dbReference type="ARBA" id="ARBA00001670"/>
    </source>
</evidence>
<sequence>MKNKLIRAAFAAALSATLLVPTVASACTTVLVGKNASTDGSTFIARNEDSMTAWPKYFLVHEAKNNPAGTMYKSTGNNFTCELPAHAYKYTATPENDESEGQFEEAGINEKGVAMSATESGSYNDKIAKADPLVEDTGIGEDSMVTAVLPYISTAREGVERLGALVEKYGSAEVNGVAFSDKDEVWYMEIGSGHHWVARRIPDNYYAVVANQIAIQKIDFNDTKHFMWSTGLQEFVKKNNLNPAKSGFNFREIFGTNDKDDLTYNIPRVWYGQKVLSPSQVENQKIDSTTIPFYRKPDKKIDKDAIAKVLSSHFNDTKYDSYGKNEGSLRPISVPRTMESHIIQFRQNMPVEISGVQWVALGVPETSVYVPFYAGITQTPEAYRTGTATPSDDSAYWAFRTTNALVRPQYKALMPTVTPVMNNVTHKLNQNLKASDEEAMKIYNNNPLDKTALQKYLTEQGEKNATYAIDEFKALNAQLIKQYTALNPIYHNSDL</sequence>
<feature type="signal peptide" evidence="7">
    <location>
        <begin position="1"/>
        <end position="26"/>
    </location>
</feature>
<evidence type="ECO:0000313" key="9">
    <source>
        <dbReference type="Proteomes" id="UP000482209"/>
    </source>
</evidence>
<gene>
    <name evidence="8" type="ORF">FYJ58_08340</name>
</gene>
<reference evidence="8 9" key="1">
    <citation type="submission" date="2019-08" db="EMBL/GenBank/DDBJ databases">
        <title>In-depth cultivation of the pig gut microbiome towards novel bacterial diversity and tailored functional studies.</title>
        <authorList>
            <person name="Wylensek D."/>
            <person name="Hitch T.C.A."/>
            <person name="Clavel T."/>
        </authorList>
    </citation>
    <scope>NUCLEOTIDE SEQUENCE [LARGE SCALE GENOMIC DNA]</scope>
    <source>
        <strain evidence="8 9">WCA-693-APC-MOT-I</strain>
    </source>
</reference>
<keyword evidence="4 6" id="KW-0378">Hydrolase</keyword>
<comment type="catalytic activity">
    <reaction evidence="1">
        <text>an L-aminoacyl-L-amino acid + H2O = 2 an L-alpha-amino acid</text>
        <dbReference type="Rhea" id="RHEA:48940"/>
        <dbReference type="ChEBI" id="CHEBI:15377"/>
        <dbReference type="ChEBI" id="CHEBI:59869"/>
        <dbReference type="ChEBI" id="CHEBI:77460"/>
        <dbReference type="EC" id="3.4.13.19"/>
    </reaction>
</comment>
<dbReference type="Gene3D" id="3.60.60.10">
    <property type="entry name" value="Penicillin V Acylase, Chain A"/>
    <property type="match status" value="1"/>
</dbReference>
<dbReference type="AlphaFoldDB" id="A0A6L5XYK8"/>
<comment type="caution">
    <text evidence="8">The sequence shown here is derived from an EMBL/GenBank/DDBJ whole genome shotgun (WGS) entry which is preliminary data.</text>
</comment>
<feature type="chain" id="PRO_5026718445" description="Dipeptidase" evidence="7">
    <location>
        <begin position="27"/>
        <end position="495"/>
    </location>
</feature>
<dbReference type="GO" id="GO:0070004">
    <property type="term" value="F:cysteine-type exopeptidase activity"/>
    <property type="evidence" value="ECO:0007669"/>
    <property type="project" value="InterPro"/>
</dbReference>